<dbReference type="PANTHER" id="PTHR43362:SF1">
    <property type="entry name" value="MANNITOL DEHYDROGENASE 2-RELATED"/>
    <property type="match status" value="1"/>
</dbReference>
<dbReference type="InterPro" id="IPR013131">
    <property type="entry name" value="Mannitol_DH_N"/>
</dbReference>
<dbReference type="InterPro" id="IPR023027">
    <property type="entry name" value="Mannitol_DH_CS"/>
</dbReference>
<keyword evidence="4" id="KW-0560">Oxidoreductase</keyword>
<name>A0A6M5ULP4_9MICO</name>
<evidence type="ECO:0000256" key="2">
    <source>
        <dbReference type="ARBA" id="ARBA00012939"/>
    </source>
</evidence>
<dbReference type="Gene3D" id="3.40.50.720">
    <property type="entry name" value="NAD(P)-binding Rossmann-like Domain"/>
    <property type="match status" value="1"/>
</dbReference>
<organism evidence="10 11">
    <name type="scientific">Cellulosimicrobium protaetiae</name>
    <dbReference type="NCBI Taxonomy" id="2587808"/>
    <lineage>
        <taxon>Bacteria</taxon>
        <taxon>Bacillati</taxon>
        <taxon>Actinomycetota</taxon>
        <taxon>Actinomycetes</taxon>
        <taxon>Micrococcales</taxon>
        <taxon>Promicromonosporaceae</taxon>
        <taxon>Cellulosimicrobium</taxon>
    </lineage>
</organism>
<dbReference type="Pfam" id="PF01232">
    <property type="entry name" value="Mannitol_dh"/>
    <property type="match status" value="1"/>
</dbReference>
<dbReference type="OrthoDB" id="271711at2"/>
<dbReference type="AlphaFoldDB" id="A0A6M5ULP4"/>
<dbReference type="KEGG" id="cprt:FIC82_017835"/>
<evidence type="ECO:0000259" key="8">
    <source>
        <dbReference type="Pfam" id="PF01232"/>
    </source>
</evidence>
<accession>A0A6M5ULP4</accession>
<dbReference type="InterPro" id="IPR013118">
    <property type="entry name" value="Mannitol_DH_C"/>
</dbReference>
<dbReference type="EC" id="1.1.1.17" evidence="2"/>
<dbReference type="InterPro" id="IPR008927">
    <property type="entry name" value="6-PGluconate_DH-like_C_sf"/>
</dbReference>
<evidence type="ECO:0000256" key="4">
    <source>
        <dbReference type="ARBA" id="ARBA00023002"/>
    </source>
</evidence>
<dbReference type="Proteomes" id="UP000451354">
    <property type="component" value="Chromosome"/>
</dbReference>
<feature type="compositionally biased region" description="Low complexity" evidence="7">
    <location>
        <begin position="14"/>
        <end position="40"/>
    </location>
</feature>
<dbReference type="InterPro" id="IPR036291">
    <property type="entry name" value="NAD(P)-bd_dom_sf"/>
</dbReference>
<evidence type="ECO:0000313" key="10">
    <source>
        <dbReference type="EMBL" id="QJW37759.1"/>
    </source>
</evidence>
<protein>
    <recommendedName>
        <fullName evidence="3">Mannitol-1-phosphate 5-dehydrogenase</fullName>
        <ecNumber evidence="2">1.1.1.17</ecNumber>
    </recommendedName>
</protein>
<evidence type="ECO:0000256" key="5">
    <source>
        <dbReference type="ARBA" id="ARBA00023027"/>
    </source>
</evidence>
<sequence>MDTIVRKARRRGAPGRAAPVTPVADPRPAPAAGGRVTAPTDAPNRPGAASPDAPSAAQPRLHRDAHPAFPPVPVRPTQVGIVHLGIGAFHRAHQAVVTEDAARATGETRWGILGVTQRSAAVRDQLRPQGGVYTVLTVGPDGASPRVVGSVTDVAWPAEETPRVLAALAAPTTHVVTLTVTEKGYARRADGHLDVDAVAGDLDTLLREEAATSSPGAGATNALLPDDATGEATGAVAATSAVGLLVRGLAARRRAGGAPLTVLSCDNLADNGHVLARLVGEAVDAALPGAEGDALRDWLAASVTFPCSMVDRIVPATTPAQRDEVESLLGARDEGLVVAEPFLQWVIEDRFAGPRPAWERGGATLTSDVAPYERAKLRLLNGAHSYLAYAGSLAGCATIAEAVADPALAAGARALQADALATLDAPDGVDLGAYAETLLDRFANPATGHTTRQVAMDGTQKIPFRWGATLADLLDAHPGAPAPRGVVAALAAWAGYVVAETRAARAVDDPRGDELRAVVENAPDDVAAVRALVLLPGLLPGVPEGRLREIADAVVVASATSSSTTTTTNEETTP</sequence>
<evidence type="ECO:0000256" key="6">
    <source>
        <dbReference type="ARBA" id="ARBA00048615"/>
    </source>
</evidence>
<dbReference type="PANTHER" id="PTHR43362">
    <property type="entry name" value="MANNITOL DEHYDROGENASE DSF1-RELATED"/>
    <property type="match status" value="1"/>
</dbReference>
<evidence type="ECO:0000256" key="1">
    <source>
        <dbReference type="ARBA" id="ARBA00006541"/>
    </source>
</evidence>
<evidence type="ECO:0000259" key="9">
    <source>
        <dbReference type="Pfam" id="PF08125"/>
    </source>
</evidence>
<feature type="compositionally biased region" description="Low complexity" evidence="7">
    <location>
        <begin position="48"/>
        <end position="57"/>
    </location>
</feature>
<feature type="domain" description="Mannitol dehydrogenase N-terminal" evidence="8">
    <location>
        <begin position="80"/>
        <end position="359"/>
    </location>
</feature>
<dbReference type="PROSITE" id="PS00974">
    <property type="entry name" value="MANNITOL_DHGENASE"/>
    <property type="match status" value="1"/>
</dbReference>
<comment type="similarity">
    <text evidence="1">Belongs to the mannitol dehydrogenase family.</text>
</comment>
<evidence type="ECO:0000256" key="3">
    <source>
        <dbReference type="ARBA" id="ARBA00016219"/>
    </source>
</evidence>
<feature type="domain" description="Mannitol dehydrogenase C-terminal" evidence="9">
    <location>
        <begin position="368"/>
        <end position="529"/>
    </location>
</feature>
<dbReference type="SUPFAM" id="SSF48179">
    <property type="entry name" value="6-phosphogluconate dehydrogenase C-terminal domain-like"/>
    <property type="match status" value="1"/>
</dbReference>
<feature type="region of interest" description="Disordered" evidence="7">
    <location>
        <begin position="1"/>
        <end position="72"/>
    </location>
</feature>
<gene>
    <name evidence="10" type="ORF">FIC82_017835</name>
</gene>
<dbReference type="Gene3D" id="1.10.1040.10">
    <property type="entry name" value="N-(1-d-carboxylethyl)-l-norvaline Dehydrogenase, domain 2"/>
    <property type="match status" value="1"/>
</dbReference>
<keyword evidence="11" id="KW-1185">Reference proteome</keyword>
<dbReference type="SUPFAM" id="SSF51735">
    <property type="entry name" value="NAD(P)-binding Rossmann-fold domains"/>
    <property type="match status" value="1"/>
</dbReference>
<reference evidence="11" key="1">
    <citation type="journal article" date="2022" name="Int. J. Syst. Evol. Microbiol.">
        <title>Cellulosimicrobium protaetiae sp. nov., isolated from the gut of the larva of Protaetia brevitarsis seulensis.</title>
        <authorList>
            <person name="Le Han H."/>
            <person name="Nguyen T.T.H."/>
            <person name="Li Z."/>
            <person name="Shin N.R."/>
            <person name="Kim S.G."/>
        </authorList>
    </citation>
    <scope>NUCLEOTIDE SEQUENCE [LARGE SCALE GENOMIC DNA]</scope>
    <source>
        <strain evidence="11">BI34</strain>
    </source>
</reference>
<proteinExistence type="inferred from homology"/>
<dbReference type="Pfam" id="PF08125">
    <property type="entry name" value="Mannitol_dh_C"/>
    <property type="match status" value="1"/>
</dbReference>
<dbReference type="InterPro" id="IPR050988">
    <property type="entry name" value="Mannitol_DH/Oxidoreductase"/>
</dbReference>
<feature type="compositionally biased region" description="Basic residues" evidence="7">
    <location>
        <begin position="1"/>
        <end position="13"/>
    </location>
</feature>
<evidence type="ECO:0000313" key="11">
    <source>
        <dbReference type="Proteomes" id="UP000451354"/>
    </source>
</evidence>
<evidence type="ECO:0000256" key="7">
    <source>
        <dbReference type="SAM" id="MobiDB-lite"/>
    </source>
</evidence>
<keyword evidence="5" id="KW-0520">NAD</keyword>
<dbReference type="EMBL" id="CP052757">
    <property type="protein sequence ID" value="QJW37759.1"/>
    <property type="molecule type" value="Genomic_DNA"/>
</dbReference>
<comment type="catalytic activity">
    <reaction evidence="6">
        <text>D-mannitol 1-phosphate + NAD(+) = beta-D-fructose 6-phosphate + NADH + H(+)</text>
        <dbReference type="Rhea" id="RHEA:19661"/>
        <dbReference type="ChEBI" id="CHEBI:15378"/>
        <dbReference type="ChEBI" id="CHEBI:57540"/>
        <dbReference type="ChEBI" id="CHEBI:57634"/>
        <dbReference type="ChEBI" id="CHEBI:57945"/>
        <dbReference type="ChEBI" id="CHEBI:61381"/>
        <dbReference type="EC" id="1.1.1.17"/>
    </reaction>
</comment>
<dbReference type="InterPro" id="IPR013328">
    <property type="entry name" value="6PGD_dom2"/>
</dbReference>
<dbReference type="GO" id="GO:0019594">
    <property type="term" value="P:mannitol metabolic process"/>
    <property type="evidence" value="ECO:0007669"/>
    <property type="project" value="InterPro"/>
</dbReference>
<dbReference type="GO" id="GO:0008926">
    <property type="term" value="F:mannitol-1-phosphate 5-dehydrogenase activity"/>
    <property type="evidence" value="ECO:0007669"/>
    <property type="project" value="UniProtKB-EC"/>
</dbReference>